<dbReference type="Pfam" id="PF12833">
    <property type="entry name" value="HTH_18"/>
    <property type="match status" value="1"/>
</dbReference>
<name>A0A1Y0C2K1_9MYCO</name>
<feature type="domain" description="HTH araC/xylS-type" evidence="5">
    <location>
        <begin position="11"/>
        <end position="109"/>
    </location>
</feature>
<dbReference type="KEGG" id="mdx:BTO20_13235"/>
<dbReference type="SMART" id="SM00342">
    <property type="entry name" value="HTH_ARAC"/>
    <property type="match status" value="1"/>
</dbReference>
<dbReference type="EMBL" id="CP020809">
    <property type="protein sequence ID" value="ART69420.1"/>
    <property type="molecule type" value="Genomic_DNA"/>
</dbReference>
<keyword evidence="2" id="KW-0238">DNA-binding</keyword>
<evidence type="ECO:0000313" key="6">
    <source>
        <dbReference type="EMBL" id="ART69420.1"/>
    </source>
</evidence>
<dbReference type="PROSITE" id="PS00041">
    <property type="entry name" value="HTH_ARAC_FAMILY_1"/>
    <property type="match status" value="1"/>
</dbReference>
<gene>
    <name evidence="6" type="ORF">BTO20_13235</name>
</gene>
<dbReference type="GO" id="GO:0043565">
    <property type="term" value="F:sequence-specific DNA binding"/>
    <property type="evidence" value="ECO:0007669"/>
    <property type="project" value="InterPro"/>
</dbReference>
<dbReference type="PANTHER" id="PTHR46796">
    <property type="entry name" value="HTH-TYPE TRANSCRIPTIONAL ACTIVATOR RHAS-RELATED"/>
    <property type="match status" value="1"/>
</dbReference>
<dbReference type="InterPro" id="IPR018060">
    <property type="entry name" value="HTH_AraC"/>
</dbReference>
<dbReference type="RefSeq" id="WP_232491133.1">
    <property type="nucleotide sequence ID" value="NZ_CP020809.1"/>
</dbReference>
<dbReference type="PROSITE" id="PS01124">
    <property type="entry name" value="HTH_ARAC_FAMILY_2"/>
    <property type="match status" value="1"/>
</dbReference>
<organism evidence="6 7">
    <name type="scientific">Mycobacterium dioxanotrophicus</name>
    <dbReference type="NCBI Taxonomy" id="482462"/>
    <lineage>
        <taxon>Bacteria</taxon>
        <taxon>Bacillati</taxon>
        <taxon>Actinomycetota</taxon>
        <taxon>Actinomycetes</taxon>
        <taxon>Mycobacteriales</taxon>
        <taxon>Mycobacteriaceae</taxon>
        <taxon>Mycobacterium</taxon>
    </lineage>
</organism>
<proteinExistence type="predicted"/>
<evidence type="ECO:0000256" key="3">
    <source>
        <dbReference type="ARBA" id="ARBA00023163"/>
    </source>
</evidence>
<evidence type="ECO:0000313" key="7">
    <source>
        <dbReference type="Proteomes" id="UP000195331"/>
    </source>
</evidence>
<dbReference type="InterPro" id="IPR009057">
    <property type="entry name" value="Homeodomain-like_sf"/>
</dbReference>
<dbReference type="InterPro" id="IPR050204">
    <property type="entry name" value="AraC_XylS_family_regulators"/>
</dbReference>
<sequence>MPRVPPARYLQRAKDLADARYADPITVDDLAAAAGLSRAHFSRMFTRTFGESPRAYLQSRRLERAAALLRNTDRSVADICVMVGLQSVGSFTSSFARVYGKPPAAYRASLPPALLRAPVPSCILARDTRRLPVGRAGNSTPHARRTKSTREEDGRGSAPVASGP</sequence>
<keyword evidence="3" id="KW-0804">Transcription</keyword>
<accession>A0A1Y0C2K1</accession>
<protein>
    <submittedName>
        <fullName evidence="6">AraC family transcriptional regulator</fullName>
    </submittedName>
</protein>
<reference evidence="6 7" key="1">
    <citation type="submission" date="2017-04" db="EMBL/GenBank/DDBJ databases">
        <title>Whole Genome Sequence of 1,4-Dioxane Degrading Bacterium Mycobacterium dioxanotrophicus PH-06.</title>
        <authorList>
            <person name="He Y."/>
        </authorList>
    </citation>
    <scope>NUCLEOTIDE SEQUENCE [LARGE SCALE GENOMIC DNA]</scope>
    <source>
        <strain evidence="6 7">PH-06</strain>
    </source>
</reference>
<dbReference type="SUPFAM" id="SSF46689">
    <property type="entry name" value="Homeodomain-like"/>
    <property type="match status" value="2"/>
</dbReference>
<dbReference type="AlphaFoldDB" id="A0A1Y0C2K1"/>
<evidence type="ECO:0000259" key="5">
    <source>
        <dbReference type="PROSITE" id="PS01124"/>
    </source>
</evidence>
<dbReference type="GO" id="GO:0003700">
    <property type="term" value="F:DNA-binding transcription factor activity"/>
    <property type="evidence" value="ECO:0007669"/>
    <property type="project" value="InterPro"/>
</dbReference>
<feature type="region of interest" description="Disordered" evidence="4">
    <location>
        <begin position="130"/>
        <end position="164"/>
    </location>
</feature>
<dbReference type="InterPro" id="IPR018062">
    <property type="entry name" value="HTH_AraC-typ_CS"/>
</dbReference>
<evidence type="ECO:0000256" key="4">
    <source>
        <dbReference type="SAM" id="MobiDB-lite"/>
    </source>
</evidence>
<dbReference type="Proteomes" id="UP000195331">
    <property type="component" value="Chromosome"/>
</dbReference>
<keyword evidence="7" id="KW-1185">Reference proteome</keyword>
<evidence type="ECO:0000256" key="1">
    <source>
        <dbReference type="ARBA" id="ARBA00023015"/>
    </source>
</evidence>
<evidence type="ECO:0000256" key="2">
    <source>
        <dbReference type="ARBA" id="ARBA00023125"/>
    </source>
</evidence>
<keyword evidence="1" id="KW-0805">Transcription regulation</keyword>
<dbReference type="Gene3D" id="1.10.10.60">
    <property type="entry name" value="Homeodomain-like"/>
    <property type="match status" value="2"/>
</dbReference>